<proteinExistence type="predicted"/>
<dbReference type="Gene3D" id="3.20.180.10">
    <property type="entry name" value="PNP-oxidase-like"/>
    <property type="match status" value="1"/>
</dbReference>
<keyword evidence="4" id="KW-1185">Reference proteome</keyword>
<feature type="domain" description="DUF2470" evidence="2">
    <location>
        <begin position="192"/>
        <end position="273"/>
    </location>
</feature>
<name>A0ABS9SSD9_9ACTN</name>
<dbReference type="Proteomes" id="UP001166784">
    <property type="component" value="Unassembled WGS sequence"/>
</dbReference>
<dbReference type="InterPro" id="IPR019595">
    <property type="entry name" value="DUF2470"/>
</dbReference>
<reference evidence="3" key="2">
    <citation type="journal article" date="2023" name="Int. J. Syst. Evol. Microbiol.">
        <title>Streptomyces marispadix sp. nov., isolated from marine beach sediment of the Northern Coast of Portugal.</title>
        <authorList>
            <person name="dos Santos J.D.N."/>
            <person name="Vitorino I.R."/>
            <person name="Kallscheuer N."/>
            <person name="Srivastava A."/>
            <person name="Krautwurst S."/>
            <person name="Marz M."/>
            <person name="Jogler C."/>
            <person name="Lobo Da Cunha A."/>
            <person name="Catita J."/>
            <person name="Goncalves H."/>
            <person name="Gonzalez I."/>
            <person name="Reyes F."/>
            <person name="Lage O.M."/>
        </authorList>
    </citation>
    <scope>NUCLEOTIDE SEQUENCE</scope>
    <source>
        <strain evidence="3">M600PL45_2</strain>
    </source>
</reference>
<dbReference type="EMBL" id="JAKWJU010000002">
    <property type="protein sequence ID" value="MCH6159187.1"/>
    <property type="molecule type" value="Genomic_DNA"/>
</dbReference>
<gene>
    <name evidence="3" type="ORF">MMA15_01725</name>
</gene>
<protein>
    <submittedName>
        <fullName evidence="3">DUF2470 domain-containing protein</fullName>
    </submittedName>
</protein>
<accession>A0ABS9SSD9</accession>
<evidence type="ECO:0000256" key="1">
    <source>
        <dbReference type="SAM" id="MobiDB-lite"/>
    </source>
</evidence>
<dbReference type="PANTHER" id="PTHR13343">
    <property type="entry name" value="CREG1 PROTEIN"/>
    <property type="match status" value="1"/>
</dbReference>
<dbReference type="Pfam" id="PF10615">
    <property type="entry name" value="DUF2470"/>
    <property type="match status" value="1"/>
</dbReference>
<evidence type="ECO:0000259" key="2">
    <source>
        <dbReference type="Pfam" id="PF10615"/>
    </source>
</evidence>
<reference evidence="3" key="1">
    <citation type="submission" date="2022-03" db="EMBL/GenBank/DDBJ databases">
        <authorList>
            <person name="Santos J.D.N."/>
            <person name="Kallscheuer N."/>
            <person name="Jogler C."/>
            <person name="Lage O.M."/>
        </authorList>
    </citation>
    <scope>NUCLEOTIDE SEQUENCE</scope>
    <source>
        <strain evidence="3">M600PL45_2</strain>
    </source>
</reference>
<dbReference type="InterPro" id="IPR037119">
    <property type="entry name" value="Haem_oxidase_HugZ-like_sf"/>
</dbReference>
<evidence type="ECO:0000313" key="4">
    <source>
        <dbReference type="Proteomes" id="UP001166784"/>
    </source>
</evidence>
<evidence type="ECO:0000313" key="3">
    <source>
        <dbReference type="EMBL" id="MCH6159187.1"/>
    </source>
</evidence>
<sequence>MFRPGIPRSGSGTGRGQPRPVEDVRAPTAAERVRTLVESSVSAVLDIPEARPSEPAPPGHGTPEARAVTGDGDVILLVPAASPAAQLAVRASGDEVSAVMEITDVAPVAVPHRVRGRAWVAGWLTSVGPEERPALARLIAERNPAGPAPDTAWLLLRLEVGEAYVDDLWGAEPVEPDDFAAASPDPLAAHEAELLQHLAASHDDEMRTLCGLLGEPGPACAAAGADAVPLSVDRYGMRVRFCGIQGRPAGACFDARFEFPDPVEDVVQLRRAMRLLFEAAAEQ</sequence>
<dbReference type="PANTHER" id="PTHR13343:SF24">
    <property type="entry name" value="OS07G0573800 PROTEIN"/>
    <property type="match status" value="1"/>
</dbReference>
<comment type="caution">
    <text evidence="3">The sequence shown here is derived from an EMBL/GenBank/DDBJ whole genome shotgun (WGS) entry which is preliminary data.</text>
</comment>
<feature type="region of interest" description="Disordered" evidence="1">
    <location>
        <begin position="44"/>
        <end position="67"/>
    </location>
</feature>
<organism evidence="3 4">
    <name type="scientific">Streptomyces marispadix</name>
    <dbReference type="NCBI Taxonomy" id="2922868"/>
    <lineage>
        <taxon>Bacteria</taxon>
        <taxon>Bacillati</taxon>
        <taxon>Actinomycetota</taxon>
        <taxon>Actinomycetes</taxon>
        <taxon>Kitasatosporales</taxon>
        <taxon>Streptomycetaceae</taxon>
        <taxon>Streptomyces</taxon>
    </lineage>
</organism>
<dbReference type="SUPFAM" id="SSF50475">
    <property type="entry name" value="FMN-binding split barrel"/>
    <property type="match status" value="1"/>
</dbReference>
<feature type="region of interest" description="Disordered" evidence="1">
    <location>
        <begin position="1"/>
        <end position="30"/>
    </location>
</feature>
<feature type="compositionally biased region" description="Basic and acidic residues" evidence="1">
    <location>
        <begin position="20"/>
        <end position="30"/>
    </location>
</feature>